<keyword evidence="2" id="KW-1185">Reference proteome</keyword>
<protein>
    <submittedName>
        <fullName evidence="1">Uncharacterized protein</fullName>
    </submittedName>
</protein>
<accession>A0A0F0CUT6</accession>
<dbReference type="AlphaFoldDB" id="A0A0F0CUT6"/>
<gene>
    <name evidence="1" type="ORF">OMAG_000338</name>
</gene>
<dbReference type="EMBL" id="JYNY01000072">
    <property type="protein sequence ID" value="KJJ85784.1"/>
    <property type="molecule type" value="Genomic_DNA"/>
</dbReference>
<evidence type="ECO:0000313" key="2">
    <source>
        <dbReference type="Proteomes" id="UP000033428"/>
    </source>
</evidence>
<sequence>MNGKINITLGLILVRGLFEMYNMSFEFVDVIYIRNFYQESFIIFFVI</sequence>
<reference evidence="1 2" key="1">
    <citation type="submission" date="2015-02" db="EMBL/GenBank/DDBJ databases">
        <title>Single-cell genomics of uncultivated deep-branching MTB reveals a conserved set of magnetosome genes.</title>
        <authorList>
            <person name="Kolinko S."/>
            <person name="Richter M."/>
            <person name="Glockner F.O."/>
            <person name="Brachmann A."/>
            <person name="Schuler D."/>
        </authorList>
    </citation>
    <scope>NUCLEOTIDE SEQUENCE [LARGE SCALE GENOMIC DNA]</scope>
    <source>
        <strain evidence="1">SKK-01</strain>
    </source>
</reference>
<comment type="caution">
    <text evidence="1">The sequence shown here is derived from an EMBL/GenBank/DDBJ whole genome shotgun (WGS) entry which is preliminary data.</text>
</comment>
<proteinExistence type="predicted"/>
<dbReference type="Proteomes" id="UP000033428">
    <property type="component" value="Unassembled WGS sequence"/>
</dbReference>
<evidence type="ECO:0000313" key="1">
    <source>
        <dbReference type="EMBL" id="KJJ85784.1"/>
    </source>
</evidence>
<name>A0A0F0CUT6_9BACT</name>
<organism evidence="1 2">
    <name type="scientific">Candidatus Omnitrophus magneticus</name>
    <dbReference type="NCBI Taxonomy" id="1609969"/>
    <lineage>
        <taxon>Bacteria</taxon>
        <taxon>Pseudomonadati</taxon>
        <taxon>Candidatus Omnitrophota</taxon>
        <taxon>Candidatus Omnitrophus</taxon>
    </lineage>
</organism>